<protein>
    <submittedName>
        <fullName evidence="1">Uncharacterized protein</fullName>
    </submittedName>
</protein>
<proteinExistence type="predicted"/>
<evidence type="ECO:0000313" key="1">
    <source>
        <dbReference type="EMBL" id="CAF0695496.1"/>
    </source>
</evidence>
<comment type="caution">
    <text evidence="1">The sequence shown here is derived from an EMBL/GenBank/DDBJ whole genome shotgun (WGS) entry which is preliminary data.</text>
</comment>
<dbReference type="Proteomes" id="UP000663859">
    <property type="component" value="Unassembled WGS sequence"/>
</dbReference>
<dbReference type="EMBL" id="CAJNOB010000011">
    <property type="protein sequence ID" value="CAF0695496.1"/>
    <property type="molecule type" value="Genomic_DNA"/>
</dbReference>
<organism evidence="1 2">
    <name type="scientific">Candidatus Methylacidithermus pantelleriae</name>
    <dbReference type="NCBI Taxonomy" id="2744239"/>
    <lineage>
        <taxon>Bacteria</taxon>
        <taxon>Pseudomonadati</taxon>
        <taxon>Verrucomicrobiota</taxon>
        <taxon>Methylacidiphilae</taxon>
        <taxon>Methylacidiphilales</taxon>
        <taxon>Methylacidiphilaceae</taxon>
        <taxon>Candidatus Methylacidithermus</taxon>
    </lineage>
</organism>
<reference evidence="1" key="1">
    <citation type="submission" date="2021-02" db="EMBL/GenBank/DDBJ databases">
        <authorList>
            <person name="Cremers G."/>
            <person name="Picone N."/>
        </authorList>
    </citation>
    <scope>NUCLEOTIDE SEQUENCE</scope>
    <source>
        <strain evidence="1">PQ17</strain>
    </source>
</reference>
<name>A0A8J2BN99_9BACT</name>
<dbReference type="AlphaFoldDB" id="A0A8J2BN99"/>
<accession>A0A8J2BN99</accession>
<keyword evidence="2" id="KW-1185">Reference proteome</keyword>
<gene>
    <name evidence="1" type="ORF">MPNT_190061</name>
</gene>
<evidence type="ECO:0000313" key="2">
    <source>
        <dbReference type="Proteomes" id="UP000663859"/>
    </source>
</evidence>
<sequence>MPQSLLLNPTDLPMHPAVLGDISEVAATFRFLFLLPSERAEAAVRG</sequence>